<feature type="compositionally biased region" description="Low complexity" evidence="1">
    <location>
        <begin position="37"/>
        <end position="48"/>
    </location>
</feature>
<dbReference type="AlphaFoldDB" id="A0A448YYX2"/>
<dbReference type="GO" id="GO:1902936">
    <property type="term" value="F:phosphatidylinositol bisphosphate binding"/>
    <property type="evidence" value="ECO:0007669"/>
    <property type="project" value="TreeGrafter"/>
</dbReference>
<evidence type="ECO:0008006" key="4">
    <source>
        <dbReference type="Google" id="ProtNLM"/>
    </source>
</evidence>
<dbReference type="Proteomes" id="UP000291116">
    <property type="component" value="Unassembled WGS sequence"/>
</dbReference>
<dbReference type="OrthoDB" id="43556at2759"/>
<dbReference type="PANTHER" id="PTHR10174:SF208">
    <property type="entry name" value="CRAL-TRIO DOMAIN-CONTAINING PROTEIN DDB_G0278031"/>
    <property type="match status" value="1"/>
</dbReference>
<proteinExistence type="predicted"/>
<evidence type="ECO:0000313" key="2">
    <source>
        <dbReference type="EMBL" id="VEU35002.1"/>
    </source>
</evidence>
<evidence type="ECO:0000256" key="1">
    <source>
        <dbReference type="SAM" id="MobiDB-lite"/>
    </source>
</evidence>
<name>A0A448YYX2_9STRA</name>
<dbReference type="Gene3D" id="3.40.525.10">
    <property type="entry name" value="CRAL-TRIO lipid binding domain"/>
    <property type="match status" value="1"/>
</dbReference>
<keyword evidence="3" id="KW-1185">Reference proteome</keyword>
<feature type="region of interest" description="Disordered" evidence="1">
    <location>
        <begin position="1"/>
        <end position="82"/>
    </location>
</feature>
<dbReference type="InterPro" id="IPR036865">
    <property type="entry name" value="CRAL-TRIO_dom_sf"/>
</dbReference>
<dbReference type="EMBL" id="CAACVS010000046">
    <property type="protein sequence ID" value="VEU35002.1"/>
    <property type="molecule type" value="Genomic_DNA"/>
</dbReference>
<gene>
    <name evidence="2" type="ORF">PSNMU_V1.4_AUG-EV-PASAV3_0017240</name>
</gene>
<accession>A0A448YYX2</accession>
<dbReference type="PANTHER" id="PTHR10174">
    <property type="entry name" value="ALPHA-TOCOPHEROL TRANSFER PROTEIN-RELATED"/>
    <property type="match status" value="1"/>
</dbReference>
<organism evidence="2 3">
    <name type="scientific">Pseudo-nitzschia multistriata</name>
    <dbReference type="NCBI Taxonomy" id="183589"/>
    <lineage>
        <taxon>Eukaryota</taxon>
        <taxon>Sar</taxon>
        <taxon>Stramenopiles</taxon>
        <taxon>Ochrophyta</taxon>
        <taxon>Bacillariophyta</taxon>
        <taxon>Bacillariophyceae</taxon>
        <taxon>Bacillariophycidae</taxon>
        <taxon>Bacillariales</taxon>
        <taxon>Bacillariaceae</taxon>
        <taxon>Pseudo-nitzschia</taxon>
    </lineage>
</organism>
<sequence>MKANDKDTGSLSLGADGSESLDCGSTMSTSERDPAFQQQQQQQHQEVQGPFRASKRRASELHRPLEAKESFGEIQRASSQDMGVQGLEVSDFEQMRLDVSLESTTTTTSSSSSRNNKNTSSYANSTIHGGDEATGSGGNSYFCIGSGAGCVDRSVSQTCLTRELDQLPINHREHVGQDLYGLAEECIPNIDESLLSEFEEAIVSLLEKSDSKASSSVPAPSGTGGGSLPITDSVPELQSLVPYHAYRLALSMSPSYVKNPEFRLMFLRATEGDVKKAAKRLTRHFKTKLRLFGEDKLVRDIVLDDLSEDDMESLKSGGFQVLSKRDAAGRSVLFGRYTSMRYKTIDNMLRALWYIWMSILEDPTNQKKGVVALGYEVGRVPLDRFDGTEEGEGLAGFELGEDATDHNMSGGFDRTLARKIVSVPLSVPARPVGYHLCTDSHQWVGMLNMVMVTLCKFIRLRMRIHHGTDVECKYALMTHGMPTDSVPVDEAGCVSLAQHMEWIEGRRVLDARKTKGRTH</sequence>
<evidence type="ECO:0000313" key="3">
    <source>
        <dbReference type="Proteomes" id="UP000291116"/>
    </source>
</evidence>
<dbReference type="GO" id="GO:0016020">
    <property type="term" value="C:membrane"/>
    <property type="evidence" value="ECO:0007669"/>
    <property type="project" value="TreeGrafter"/>
</dbReference>
<protein>
    <recommendedName>
        <fullName evidence="4">CRAL-TRIO domain-containing protein</fullName>
    </recommendedName>
</protein>
<feature type="compositionally biased region" description="Low complexity" evidence="1">
    <location>
        <begin position="103"/>
        <end position="121"/>
    </location>
</feature>
<feature type="compositionally biased region" description="Basic and acidic residues" evidence="1">
    <location>
        <begin position="57"/>
        <end position="71"/>
    </location>
</feature>
<reference evidence="2 3" key="1">
    <citation type="submission" date="2019-01" db="EMBL/GenBank/DDBJ databases">
        <authorList>
            <person name="Ferrante I. M."/>
        </authorList>
    </citation>
    <scope>NUCLEOTIDE SEQUENCE [LARGE SCALE GENOMIC DNA]</scope>
    <source>
        <strain evidence="2 3">B856</strain>
    </source>
</reference>
<feature type="region of interest" description="Disordered" evidence="1">
    <location>
        <begin position="101"/>
        <end position="131"/>
    </location>
</feature>